<keyword evidence="2" id="KW-1185">Reference proteome</keyword>
<gene>
    <name evidence="1" type="primary">jg17112</name>
    <name evidence="1" type="ORF">PAEG_LOCUS18310</name>
</gene>
<evidence type="ECO:0000313" key="1">
    <source>
        <dbReference type="EMBL" id="CAH2241928.1"/>
    </source>
</evidence>
<dbReference type="Proteomes" id="UP000838756">
    <property type="component" value="Unassembled WGS sequence"/>
</dbReference>
<protein>
    <submittedName>
        <fullName evidence="1">Jg17112 protein</fullName>
    </submittedName>
</protein>
<name>A0A8S4RXS8_9NEOP</name>
<proteinExistence type="predicted"/>
<organism evidence="1 2">
    <name type="scientific">Pararge aegeria aegeria</name>
    <dbReference type="NCBI Taxonomy" id="348720"/>
    <lineage>
        <taxon>Eukaryota</taxon>
        <taxon>Metazoa</taxon>
        <taxon>Ecdysozoa</taxon>
        <taxon>Arthropoda</taxon>
        <taxon>Hexapoda</taxon>
        <taxon>Insecta</taxon>
        <taxon>Pterygota</taxon>
        <taxon>Neoptera</taxon>
        <taxon>Endopterygota</taxon>
        <taxon>Lepidoptera</taxon>
        <taxon>Glossata</taxon>
        <taxon>Ditrysia</taxon>
        <taxon>Papilionoidea</taxon>
        <taxon>Nymphalidae</taxon>
        <taxon>Satyrinae</taxon>
        <taxon>Satyrini</taxon>
        <taxon>Parargina</taxon>
        <taxon>Pararge</taxon>
    </lineage>
</organism>
<dbReference type="EMBL" id="CAKXAJ010025599">
    <property type="protein sequence ID" value="CAH2241928.1"/>
    <property type="molecule type" value="Genomic_DNA"/>
</dbReference>
<accession>A0A8S4RXS8</accession>
<dbReference type="OrthoDB" id="6926694at2759"/>
<sequence length="402" mass="44217">MTLMHGSIAADEPCQKKFYHYLAHHAGQVRIGRLDTILKTLWGTLRHVANVFGQNILLEKKPPEIAAQTVAGNSKMEVIQNPGPSKAQLINALFSYAAAKGLLPKTTQIIQSTSRETPQITKSQNAPIMFNVGPLQPQISSNCENRLIVTSSPTVSLNPISNQVSPPTTTSCAPSMKIQPTLRAEPVSWTSSPQKCQVGSLENSAMFPPIRTVWQTPQPQQPVSINSYTNNQPVVFNEAIYPNLQTNPQTCALPKINTEYLTFENLCNTNYRTLPEESIVVTSDDKPVIPINLEINIPSLNDYYPRLTVVTEAPANPETCSNFSPYAPPPPQPIIIKRSRSCLRKLLPIILLTLIDNGGGYGCPCNCDAEDPIPIPYPIPIPTNNPIIYSGNRAPYSSRDRE</sequence>
<comment type="caution">
    <text evidence="1">The sequence shown here is derived from an EMBL/GenBank/DDBJ whole genome shotgun (WGS) entry which is preliminary data.</text>
</comment>
<evidence type="ECO:0000313" key="2">
    <source>
        <dbReference type="Proteomes" id="UP000838756"/>
    </source>
</evidence>
<reference evidence="1" key="1">
    <citation type="submission" date="2022-03" db="EMBL/GenBank/DDBJ databases">
        <authorList>
            <person name="Lindestad O."/>
        </authorList>
    </citation>
    <scope>NUCLEOTIDE SEQUENCE</scope>
</reference>
<dbReference type="AlphaFoldDB" id="A0A8S4RXS8"/>